<evidence type="ECO:0000313" key="2">
    <source>
        <dbReference type="Proteomes" id="UP000654075"/>
    </source>
</evidence>
<dbReference type="InterPro" id="IPR010992">
    <property type="entry name" value="IHF-like_DNA-bd_dom_sf"/>
</dbReference>
<dbReference type="EMBL" id="CAJNNV010010757">
    <property type="protein sequence ID" value="CAE8598998.1"/>
    <property type="molecule type" value="Genomic_DNA"/>
</dbReference>
<dbReference type="GO" id="GO:0003677">
    <property type="term" value="F:DNA binding"/>
    <property type="evidence" value="ECO:0007669"/>
    <property type="project" value="InterPro"/>
</dbReference>
<organism evidence="1 2">
    <name type="scientific">Polarella glacialis</name>
    <name type="common">Dinoflagellate</name>
    <dbReference type="NCBI Taxonomy" id="89957"/>
    <lineage>
        <taxon>Eukaryota</taxon>
        <taxon>Sar</taxon>
        <taxon>Alveolata</taxon>
        <taxon>Dinophyceae</taxon>
        <taxon>Suessiales</taxon>
        <taxon>Suessiaceae</taxon>
        <taxon>Polarella</taxon>
    </lineage>
</organism>
<evidence type="ECO:0008006" key="3">
    <source>
        <dbReference type="Google" id="ProtNLM"/>
    </source>
</evidence>
<sequence length="137" mass="14454">MAPMKAMKAVKARAKTMTKGALAEALATETGLKKSECNKVVESLAKVATTQVKSAGKFVLPGLCMIKSRQKAATKAGKRMAFGKEISCKAQPAKTIVEAVPVSALKKSMLASLLAVSAFDCCSLWPWVSHGRGCKQP</sequence>
<dbReference type="InterPro" id="IPR000119">
    <property type="entry name" value="Hist_DNA-bd"/>
</dbReference>
<comment type="caution">
    <text evidence="1">The sequence shown here is derived from an EMBL/GenBank/DDBJ whole genome shotgun (WGS) entry which is preliminary data.</text>
</comment>
<dbReference type="CDD" id="cd13834">
    <property type="entry name" value="HU_like"/>
    <property type="match status" value="1"/>
</dbReference>
<dbReference type="Gene3D" id="4.10.520.10">
    <property type="entry name" value="IHF-like DNA-binding proteins"/>
    <property type="match status" value="1"/>
</dbReference>
<dbReference type="GO" id="GO:0030527">
    <property type="term" value="F:structural constituent of chromatin"/>
    <property type="evidence" value="ECO:0007669"/>
    <property type="project" value="InterPro"/>
</dbReference>
<protein>
    <recommendedName>
        <fullName evidence="3">Major basic nuclear protein</fullName>
    </recommendedName>
</protein>
<dbReference type="Pfam" id="PF00216">
    <property type="entry name" value="Bac_DNA_binding"/>
    <property type="match status" value="1"/>
</dbReference>
<keyword evidence="2" id="KW-1185">Reference proteome</keyword>
<dbReference type="AlphaFoldDB" id="A0A813EFB8"/>
<proteinExistence type="predicted"/>
<gene>
    <name evidence="1" type="ORF">PGLA1383_LOCUS17380</name>
</gene>
<evidence type="ECO:0000313" key="1">
    <source>
        <dbReference type="EMBL" id="CAE8598998.1"/>
    </source>
</evidence>
<reference evidence="1" key="1">
    <citation type="submission" date="2021-02" db="EMBL/GenBank/DDBJ databases">
        <authorList>
            <person name="Dougan E. K."/>
            <person name="Rhodes N."/>
            <person name="Thang M."/>
            <person name="Chan C."/>
        </authorList>
    </citation>
    <scope>NUCLEOTIDE SEQUENCE</scope>
</reference>
<name>A0A813EFB8_POLGL</name>
<accession>A0A813EFB8</accession>
<dbReference type="Proteomes" id="UP000654075">
    <property type="component" value="Unassembled WGS sequence"/>
</dbReference>
<dbReference type="SUPFAM" id="SSF47729">
    <property type="entry name" value="IHF-like DNA-binding proteins"/>
    <property type="match status" value="1"/>
</dbReference>